<dbReference type="HAMAP" id="MF_00636">
    <property type="entry name" value="RapZ_like"/>
    <property type="match status" value="1"/>
</dbReference>
<dbReference type="GO" id="GO:0005524">
    <property type="term" value="F:ATP binding"/>
    <property type="evidence" value="ECO:0007669"/>
    <property type="project" value="UniProtKB-UniRule"/>
</dbReference>
<sequence>MPDAVAANLPMKDEPPAPVLLVTGLSGAGKSTALKALEDLGYEAVDNLPLSLLGPLLAVPGGHRLAIGIDARTRAFSPELVLQAMAEHASPARPIRILYLDCSGPELVRRFSETRRRHPMAQDRPAGDGIALEREILSELRRVADVVIDTTDFSTNDLRRAISTRFGAPGHKALTLTLMSFGYSRGVPRDADLVFDMRFLKNPHWDPALRPLTGLDAAVSEHVKSDPAYAPAFGTIVGLLTMLLPGYAKEGRAYLTVAFGCTGGRHRSVAVAEAAGAALAAEGWVNSVVHRDQAAGAVDDEPEAGQAAAGERKGPE</sequence>
<feature type="binding site" evidence="4">
    <location>
        <begin position="24"/>
        <end position="31"/>
    </location>
    <ligand>
        <name>ATP</name>
        <dbReference type="ChEBI" id="CHEBI:30616"/>
    </ligand>
</feature>
<dbReference type="NCBIfam" id="NF003828">
    <property type="entry name" value="PRK05416.1"/>
    <property type="match status" value="1"/>
</dbReference>
<evidence type="ECO:0000259" key="7">
    <source>
        <dbReference type="Pfam" id="PF22740"/>
    </source>
</evidence>
<keyword evidence="2 4" id="KW-0067">ATP-binding</keyword>
<dbReference type="OrthoDB" id="9784461at2"/>
<organism evidence="8 9">
    <name type="scientific">Sandaracinobacter neustonicus</name>
    <dbReference type="NCBI Taxonomy" id="1715348"/>
    <lineage>
        <taxon>Bacteria</taxon>
        <taxon>Pseudomonadati</taxon>
        <taxon>Pseudomonadota</taxon>
        <taxon>Alphaproteobacteria</taxon>
        <taxon>Sphingomonadales</taxon>
        <taxon>Sphingosinicellaceae</taxon>
        <taxon>Sandaracinobacter</taxon>
    </lineage>
</organism>
<evidence type="ECO:0000256" key="2">
    <source>
        <dbReference type="ARBA" id="ARBA00022840"/>
    </source>
</evidence>
<accession>A0A501XEU7</accession>
<proteinExistence type="inferred from homology"/>
<dbReference type="InterPro" id="IPR027417">
    <property type="entry name" value="P-loop_NTPase"/>
</dbReference>
<evidence type="ECO:0000256" key="4">
    <source>
        <dbReference type="HAMAP-Rule" id="MF_00636"/>
    </source>
</evidence>
<dbReference type="Pfam" id="PF22740">
    <property type="entry name" value="PapZ_C"/>
    <property type="match status" value="1"/>
</dbReference>
<name>A0A501XEU7_9SPHN</name>
<keyword evidence="1 4" id="KW-0547">Nucleotide-binding</keyword>
<evidence type="ECO:0000256" key="1">
    <source>
        <dbReference type="ARBA" id="ARBA00022741"/>
    </source>
</evidence>
<feature type="domain" description="RapZ-like N-terminal" evidence="6">
    <location>
        <begin position="19"/>
        <end position="167"/>
    </location>
</feature>
<dbReference type="Proteomes" id="UP000319897">
    <property type="component" value="Unassembled WGS sequence"/>
</dbReference>
<evidence type="ECO:0000313" key="9">
    <source>
        <dbReference type="Proteomes" id="UP000319897"/>
    </source>
</evidence>
<dbReference type="InterPro" id="IPR005337">
    <property type="entry name" value="RapZ-like"/>
</dbReference>
<dbReference type="EMBL" id="VFSU01000032">
    <property type="protein sequence ID" value="TPE59111.1"/>
    <property type="molecule type" value="Genomic_DNA"/>
</dbReference>
<dbReference type="InterPro" id="IPR053931">
    <property type="entry name" value="RapZ_C"/>
</dbReference>
<dbReference type="InterPro" id="IPR053930">
    <property type="entry name" value="RapZ-like_N"/>
</dbReference>
<dbReference type="PANTHER" id="PTHR30448">
    <property type="entry name" value="RNASE ADAPTER PROTEIN RAPZ"/>
    <property type="match status" value="1"/>
</dbReference>
<comment type="caution">
    <text evidence="8">The sequence shown here is derived from an EMBL/GenBank/DDBJ whole genome shotgun (WGS) entry which is preliminary data.</text>
</comment>
<keyword evidence="3 4" id="KW-0342">GTP-binding</keyword>
<evidence type="ECO:0000313" key="8">
    <source>
        <dbReference type="EMBL" id="TPE59111.1"/>
    </source>
</evidence>
<dbReference type="RefSeq" id="WP_140929246.1">
    <property type="nucleotide sequence ID" value="NZ_VFSU01000032.1"/>
</dbReference>
<dbReference type="SUPFAM" id="SSF52540">
    <property type="entry name" value="P-loop containing nucleoside triphosphate hydrolases"/>
    <property type="match status" value="1"/>
</dbReference>
<feature type="domain" description="RapZ C-terminal" evidence="7">
    <location>
        <begin position="175"/>
        <end position="293"/>
    </location>
</feature>
<keyword evidence="9" id="KW-1185">Reference proteome</keyword>
<protein>
    <submittedName>
        <fullName evidence="8">RNase adapter RapZ</fullName>
    </submittedName>
</protein>
<gene>
    <name evidence="8" type="primary">rapZ</name>
    <name evidence="8" type="ORF">FJQ54_15075</name>
</gene>
<reference evidence="8 9" key="1">
    <citation type="submission" date="2019-06" db="EMBL/GenBank/DDBJ databases">
        <authorList>
            <person name="Lee I."/>
            <person name="Jang G.I."/>
            <person name="Hwang C.Y."/>
        </authorList>
    </citation>
    <scope>NUCLEOTIDE SEQUENCE [LARGE SCALE GENOMIC DNA]</scope>
    <source>
        <strain evidence="8 9">PAMC 28131</strain>
    </source>
</reference>
<dbReference type="Pfam" id="PF03668">
    <property type="entry name" value="RapZ-like_N"/>
    <property type="match status" value="1"/>
</dbReference>
<dbReference type="PIRSF" id="PIRSF005052">
    <property type="entry name" value="P-loopkin"/>
    <property type="match status" value="1"/>
</dbReference>
<feature type="region of interest" description="Disordered" evidence="5">
    <location>
        <begin position="292"/>
        <end position="316"/>
    </location>
</feature>
<feature type="binding site" evidence="4">
    <location>
        <begin position="70"/>
        <end position="73"/>
    </location>
    <ligand>
        <name>GTP</name>
        <dbReference type="ChEBI" id="CHEBI:37565"/>
    </ligand>
</feature>
<evidence type="ECO:0000256" key="5">
    <source>
        <dbReference type="SAM" id="MobiDB-lite"/>
    </source>
</evidence>
<dbReference type="PANTHER" id="PTHR30448:SF0">
    <property type="entry name" value="RNASE ADAPTER PROTEIN RAPZ"/>
    <property type="match status" value="1"/>
</dbReference>
<evidence type="ECO:0000256" key="3">
    <source>
        <dbReference type="ARBA" id="ARBA00023134"/>
    </source>
</evidence>
<dbReference type="AlphaFoldDB" id="A0A501XEU7"/>
<evidence type="ECO:0000259" key="6">
    <source>
        <dbReference type="Pfam" id="PF03668"/>
    </source>
</evidence>
<dbReference type="GO" id="GO:0005525">
    <property type="term" value="F:GTP binding"/>
    <property type="evidence" value="ECO:0007669"/>
    <property type="project" value="UniProtKB-UniRule"/>
</dbReference>